<proteinExistence type="predicted"/>
<name>A0A2G8JUF5_STIJA</name>
<gene>
    <name evidence="1" type="ORF">BSL78_23814</name>
</gene>
<keyword evidence="2" id="KW-1185">Reference proteome</keyword>
<organism evidence="1 2">
    <name type="scientific">Stichopus japonicus</name>
    <name type="common">Sea cucumber</name>
    <dbReference type="NCBI Taxonomy" id="307972"/>
    <lineage>
        <taxon>Eukaryota</taxon>
        <taxon>Metazoa</taxon>
        <taxon>Echinodermata</taxon>
        <taxon>Eleutherozoa</taxon>
        <taxon>Echinozoa</taxon>
        <taxon>Holothuroidea</taxon>
        <taxon>Aspidochirotacea</taxon>
        <taxon>Aspidochirotida</taxon>
        <taxon>Stichopodidae</taxon>
        <taxon>Apostichopus</taxon>
    </lineage>
</organism>
<reference evidence="1 2" key="1">
    <citation type="journal article" date="2017" name="PLoS Biol.">
        <title>The sea cucumber genome provides insights into morphological evolution and visceral regeneration.</title>
        <authorList>
            <person name="Zhang X."/>
            <person name="Sun L."/>
            <person name="Yuan J."/>
            <person name="Sun Y."/>
            <person name="Gao Y."/>
            <person name="Zhang L."/>
            <person name="Li S."/>
            <person name="Dai H."/>
            <person name="Hamel J.F."/>
            <person name="Liu C."/>
            <person name="Yu Y."/>
            <person name="Liu S."/>
            <person name="Lin W."/>
            <person name="Guo K."/>
            <person name="Jin S."/>
            <person name="Xu P."/>
            <person name="Storey K.B."/>
            <person name="Huan P."/>
            <person name="Zhang T."/>
            <person name="Zhou Y."/>
            <person name="Zhang J."/>
            <person name="Lin C."/>
            <person name="Li X."/>
            <person name="Xing L."/>
            <person name="Huo D."/>
            <person name="Sun M."/>
            <person name="Wang L."/>
            <person name="Mercier A."/>
            <person name="Li F."/>
            <person name="Yang H."/>
            <person name="Xiang J."/>
        </authorList>
    </citation>
    <scope>NUCLEOTIDE SEQUENCE [LARGE SCALE GENOMIC DNA]</scope>
    <source>
        <strain evidence="1">Shaxun</strain>
        <tissue evidence="1">Muscle</tissue>
    </source>
</reference>
<evidence type="ECO:0000313" key="1">
    <source>
        <dbReference type="EMBL" id="PIK39350.1"/>
    </source>
</evidence>
<sequence length="669" mass="76498">MQHTLKSNDNSLKQRAAQMWCLLRVVPLLIGEYIPRGNCFWELILKLRKITDIICAPKVTRGQCVYLKSLIEDHHSHFKRVFPDVSFIPKHHFLVHYPFLMLQVGPVVHMWCMRFEAKHMYAQRLSGVICCFKDICKTVTQRHQISHCGKWFLSSNDNAEASLCVANVTPCQVCDICGFETLLQNVAGLSAEDELDVADHIVYFGTMYRAGMVVVIDTVNESPIFCRIISILLVGQLVYIHGEVWEACYFDEHLHSYSVQKESEIDSDDNQDEESSCETSIACSTGTQSTSLDLLSMLDTHPKGEEITREYMKNKTLTPQTRITLVNIVCAALVKIHGYYPSPEEKERAARCIIDRFPNLRDKMGKSGHEHFFCKTGGQSGYIQSRLKNIRRHLPKQNQQRPRLGMSGAQYQLTNMENDKEQSTGDLPTIDNDEAKGLADFCRSTPLESKAAILKAMKEFTGNRVNWIKEKSPTMTQIIKEYPQYIEIPEIISQDFQQMFGEETGANFLMKWGQHAKSILEYMKNSRNAKLVELTKEYEGTAKSDELCALYALLGLVHLLPSFNTRKKGKCSREDHNGFFLDFQNIGTSVEDYIRSQQLQTTTRKQPYILALGSRYNVDQYFIAVDGTPIPVSRMPVGLQLPQTYCLKYTSCSTSTLLYSYKTFAYIYR</sequence>
<dbReference type="EMBL" id="MRZV01001249">
    <property type="protein sequence ID" value="PIK39350.1"/>
    <property type="molecule type" value="Genomic_DNA"/>
</dbReference>
<dbReference type="Proteomes" id="UP000230750">
    <property type="component" value="Unassembled WGS sequence"/>
</dbReference>
<comment type="caution">
    <text evidence="1">The sequence shown here is derived from an EMBL/GenBank/DDBJ whole genome shotgun (WGS) entry which is preliminary data.</text>
</comment>
<dbReference type="AlphaFoldDB" id="A0A2G8JUF5"/>
<evidence type="ECO:0000313" key="2">
    <source>
        <dbReference type="Proteomes" id="UP000230750"/>
    </source>
</evidence>
<dbReference type="OrthoDB" id="10053555at2759"/>
<accession>A0A2G8JUF5</accession>
<dbReference type="PANTHER" id="PTHR31025">
    <property type="entry name" value="SI:CH211-196P9.1-RELATED"/>
    <property type="match status" value="1"/>
</dbReference>
<protein>
    <submittedName>
        <fullName evidence="1">Uncharacterized protein</fullName>
    </submittedName>
</protein>
<dbReference type="PANTHER" id="PTHR31025:SF9">
    <property type="entry name" value="SI:DKEY-286J15.1"/>
    <property type="match status" value="1"/>
</dbReference>